<keyword evidence="2" id="KW-1185">Reference proteome</keyword>
<reference evidence="1 2" key="3">
    <citation type="journal article" date="2022" name="Microbiol. Spectr.">
        <title>Folding features and dynamics of 3D genome architecture in plant fungal pathogens.</title>
        <authorList>
            <person name="Xia C."/>
        </authorList>
    </citation>
    <scope>NUCLEOTIDE SEQUENCE [LARGE SCALE GENOMIC DNA]</scope>
    <source>
        <strain evidence="1 2">93-210</strain>
    </source>
</reference>
<evidence type="ECO:0000313" key="1">
    <source>
        <dbReference type="EMBL" id="KAI7948076.1"/>
    </source>
</evidence>
<proteinExistence type="predicted"/>
<accession>A0ACC0E8M2</accession>
<organism evidence="1 2">
    <name type="scientific">Puccinia striiformis f. sp. tritici</name>
    <dbReference type="NCBI Taxonomy" id="168172"/>
    <lineage>
        <taxon>Eukaryota</taxon>
        <taxon>Fungi</taxon>
        <taxon>Dikarya</taxon>
        <taxon>Basidiomycota</taxon>
        <taxon>Pucciniomycotina</taxon>
        <taxon>Pucciniomycetes</taxon>
        <taxon>Pucciniales</taxon>
        <taxon>Pucciniaceae</taxon>
        <taxon>Puccinia</taxon>
    </lineage>
</organism>
<reference evidence="2" key="1">
    <citation type="journal article" date="2018" name="BMC Genomics">
        <title>Genomic insights into host adaptation between the wheat stripe rust pathogen (Puccinia striiformis f. sp. tritici) and the barley stripe rust pathogen (Puccinia striiformis f. sp. hordei).</title>
        <authorList>
            <person name="Xia C."/>
            <person name="Wang M."/>
            <person name="Yin C."/>
            <person name="Cornejo O.E."/>
            <person name="Hulbert S.H."/>
            <person name="Chen X."/>
        </authorList>
    </citation>
    <scope>NUCLEOTIDE SEQUENCE [LARGE SCALE GENOMIC DNA]</scope>
    <source>
        <strain evidence="2">93-210</strain>
    </source>
</reference>
<name>A0ACC0E8M2_9BASI</name>
<reference evidence="2" key="2">
    <citation type="journal article" date="2018" name="Mol. Plant Microbe Interact.">
        <title>Genome sequence resources for the wheat stripe rust pathogen (Puccinia striiformis f. sp. tritici) and the barley stripe rust pathogen (Puccinia striiformis f. sp. hordei).</title>
        <authorList>
            <person name="Xia C."/>
            <person name="Wang M."/>
            <person name="Yin C."/>
            <person name="Cornejo O.E."/>
            <person name="Hulbert S.H."/>
            <person name="Chen X."/>
        </authorList>
    </citation>
    <scope>NUCLEOTIDE SEQUENCE [LARGE SCALE GENOMIC DNA]</scope>
    <source>
        <strain evidence="2">93-210</strain>
    </source>
</reference>
<dbReference type="EMBL" id="CM045873">
    <property type="protein sequence ID" value="KAI7948076.1"/>
    <property type="molecule type" value="Genomic_DNA"/>
</dbReference>
<protein>
    <submittedName>
        <fullName evidence="1">Uncharacterized protein</fullName>
    </submittedName>
</protein>
<gene>
    <name evidence="1" type="ORF">MJO28_009984</name>
</gene>
<dbReference type="Proteomes" id="UP001060170">
    <property type="component" value="Chromosome 9"/>
</dbReference>
<sequence>MLPLNGSGRRVIQILNSKGEELKKKEKRKRKGKEQSQFSFLDTTPNRLLEGSPRHHFYQLDHHTLAGCRRHRSEDAEDKEVLAEEQ</sequence>
<evidence type="ECO:0000313" key="2">
    <source>
        <dbReference type="Proteomes" id="UP001060170"/>
    </source>
</evidence>
<comment type="caution">
    <text evidence="1">The sequence shown here is derived from an EMBL/GenBank/DDBJ whole genome shotgun (WGS) entry which is preliminary data.</text>
</comment>